<dbReference type="Proteomes" id="UP000076744">
    <property type="component" value="Unassembled WGS sequence"/>
</dbReference>
<protein>
    <submittedName>
        <fullName evidence="2">Uncharacterized protein</fullName>
    </submittedName>
</protein>
<sequence>MTSRFASSDFAPPKRAVPTTRDTSLAPWLRTVTAAFGGGMVLFFTPILILLPLRVPVPPALAALVRWGPGGGGAEQYEEMIASIYVVWGVFLLRAAAAEHVSEHALFLDFTACANVAHIGLMTLMAVVNVGDRVHLVGDVLAAWLVLGPFVYIWGSVRREHGRRRQLP</sequence>
<gene>
    <name evidence="2" type="ORF">ISF_02635</name>
</gene>
<name>A0A168BX68_CORFA</name>
<evidence type="ECO:0000256" key="1">
    <source>
        <dbReference type="SAM" id="Phobius"/>
    </source>
</evidence>
<keyword evidence="1" id="KW-0472">Membrane</keyword>
<dbReference type="GeneID" id="30018927"/>
<accession>A0A168BX68</accession>
<dbReference type="EMBL" id="AZHB01000004">
    <property type="protein sequence ID" value="OAA70661.1"/>
    <property type="molecule type" value="Genomic_DNA"/>
</dbReference>
<dbReference type="AlphaFoldDB" id="A0A168BX68"/>
<feature type="transmembrane region" description="Helical" evidence="1">
    <location>
        <begin position="134"/>
        <end position="155"/>
    </location>
</feature>
<feature type="transmembrane region" description="Helical" evidence="1">
    <location>
        <begin position="28"/>
        <end position="51"/>
    </location>
</feature>
<dbReference type="OrthoDB" id="4865566at2759"/>
<evidence type="ECO:0000313" key="3">
    <source>
        <dbReference type="Proteomes" id="UP000076744"/>
    </source>
</evidence>
<dbReference type="InterPro" id="IPR046572">
    <property type="entry name" value="DUF6632"/>
</dbReference>
<reference evidence="2 3" key="1">
    <citation type="journal article" date="2016" name="Genome Biol. Evol.">
        <title>Divergent and convergent evolution of fungal pathogenicity.</title>
        <authorList>
            <person name="Shang Y."/>
            <person name="Xiao G."/>
            <person name="Zheng P."/>
            <person name="Cen K."/>
            <person name="Zhan S."/>
            <person name="Wang C."/>
        </authorList>
    </citation>
    <scope>NUCLEOTIDE SEQUENCE [LARGE SCALE GENOMIC DNA]</scope>
    <source>
        <strain evidence="2 3">ARSEF 2679</strain>
    </source>
</reference>
<keyword evidence="1" id="KW-1133">Transmembrane helix</keyword>
<keyword evidence="1" id="KW-0812">Transmembrane</keyword>
<proteinExistence type="predicted"/>
<organism evidence="2 3">
    <name type="scientific">Cordyceps fumosorosea (strain ARSEF 2679)</name>
    <name type="common">Isaria fumosorosea</name>
    <dbReference type="NCBI Taxonomy" id="1081104"/>
    <lineage>
        <taxon>Eukaryota</taxon>
        <taxon>Fungi</taxon>
        <taxon>Dikarya</taxon>
        <taxon>Ascomycota</taxon>
        <taxon>Pezizomycotina</taxon>
        <taxon>Sordariomycetes</taxon>
        <taxon>Hypocreomycetidae</taxon>
        <taxon>Hypocreales</taxon>
        <taxon>Cordycipitaceae</taxon>
        <taxon>Cordyceps</taxon>
    </lineage>
</organism>
<feature type="transmembrane region" description="Helical" evidence="1">
    <location>
        <begin position="106"/>
        <end position="128"/>
    </location>
</feature>
<dbReference type="RefSeq" id="XP_018706948.1">
    <property type="nucleotide sequence ID" value="XM_018846241.1"/>
</dbReference>
<dbReference type="Pfam" id="PF20337">
    <property type="entry name" value="DUF6632"/>
    <property type="match status" value="1"/>
</dbReference>
<keyword evidence="3" id="KW-1185">Reference proteome</keyword>
<comment type="caution">
    <text evidence="2">The sequence shown here is derived from an EMBL/GenBank/DDBJ whole genome shotgun (WGS) entry which is preliminary data.</text>
</comment>
<evidence type="ECO:0000313" key="2">
    <source>
        <dbReference type="EMBL" id="OAA70661.1"/>
    </source>
</evidence>
<feature type="transmembrane region" description="Helical" evidence="1">
    <location>
        <begin position="80"/>
        <end position="97"/>
    </location>
</feature>